<dbReference type="EMBL" id="PPHD01027863">
    <property type="protein sequence ID" value="POI26604.1"/>
    <property type="molecule type" value="Genomic_DNA"/>
</dbReference>
<dbReference type="Proteomes" id="UP000237246">
    <property type="component" value="Unassembled WGS sequence"/>
</dbReference>
<evidence type="ECO:0000313" key="2">
    <source>
        <dbReference type="Proteomes" id="UP000237246"/>
    </source>
</evidence>
<sequence length="32" mass="3419">MLEAKASSLLSACLHVLGRCCTHGFGWGRTRG</sequence>
<comment type="caution">
    <text evidence="1">The sequence shown here is derived from an EMBL/GenBank/DDBJ whole genome shotgun (WGS) entry which is preliminary data.</text>
</comment>
<accession>A0A2P4SR66</accession>
<gene>
    <name evidence="1" type="ORF">CIB84_009647</name>
</gene>
<keyword evidence="2" id="KW-1185">Reference proteome</keyword>
<name>A0A2P4SR66_BAMTH</name>
<dbReference type="AlphaFoldDB" id="A0A2P4SR66"/>
<proteinExistence type="predicted"/>
<organism evidence="1 2">
    <name type="scientific">Bambusicola thoracicus</name>
    <name type="common">Chinese bamboo-partridge</name>
    <name type="synonym">Perdix thoracica</name>
    <dbReference type="NCBI Taxonomy" id="9083"/>
    <lineage>
        <taxon>Eukaryota</taxon>
        <taxon>Metazoa</taxon>
        <taxon>Chordata</taxon>
        <taxon>Craniata</taxon>
        <taxon>Vertebrata</taxon>
        <taxon>Euteleostomi</taxon>
        <taxon>Archelosauria</taxon>
        <taxon>Archosauria</taxon>
        <taxon>Dinosauria</taxon>
        <taxon>Saurischia</taxon>
        <taxon>Theropoda</taxon>
        <taxon>Coelurosauria</taxon>
        <taxon>Aves</taxon>
        <taxon>Neognathae</taxon>
        <taxon>Galloanserae</taxon>
        <taxon>Galliformes</taxon>
        <taxon>Phasianidae</taxon>
        <taxon>Perdicinae</taxon>
        <taxon>Bambusicola</taxon>
    </lineage>
</organism>
<protein>
    <submittedName>
        <fullName evidence="1">Uncharacterized protein</fullName>
    </submittedName>
</protein>
<reference evidence="1 2" key="1">
    <citation type="submission" date="2018-01" db="EMBL/GenBank/DDBJ databases">
        <title>Comparison of the Chinese Bamboo Partridge and Red Junglefowl genome sequences highlights the importance of demography in genome evolution.</title>
        <authorList>
            <person name="Tiley G.P."/>
            <person name="Kimball R.T."/>
            <person name="Braun E.L."/>
            <person name="Burleigh J.G."/>
        </authorList>
    </citation>
    <scope>NUCLEOTIDE SEQUENCE [LARGE SCALE GENOMIC DNA]</scope>
    <source>
        <strain evidence="1">RTK389</strain>
        <tissue evidence="1">Blood</tissue>
    </source>
</reference>
<evidence type="ECO:0000313" key="1">
    <source>
        <dbReference type="EMBL" id="POI26604.1"/>
    </source>
</evidence>